<keyword evidence="3" id="KW-1185">Reference proteome</keyword>
<keyword evidence="1" id="KW-1133">Transmembrane helix</keyword>
<dbReference type="AlphaFoldDB" id="A0A345PCH3"/>
<dbReference type="InterPro" id="IPR025018">
    <property type="entry name" value="DUF3953"/>
</dbReference>
<dbReference type="OrthoDB" id="2942989at2"/>
<sequence>MLLVTGITEFHEKRKVTAITLFFVTGFNFYVSFNILFS</sequence>
<proteinExistence type="predicted"/>
<organism evidence="2 3">
    <name type="scientific">Oceanobacillus zhaokaii</name>
    <dbReference type="NCBI Taxonomy" id="2052660"/>
    <lineage>
        <taxon>Bacteria</taxon>
        <taxon>Bacillati</taxon>
        <taxon>Bacillota</taxon>
        <taxon>Bacilli</taxon>
        <taxon>Bacillales</taxon>
        <taxon>Bacillaceae</taxon>
        <taxon>Oceanobacillus</taxon>
    </lineage>
</organism>
<dbReference type="KEGG" id="ocn:CUC15_01305"/>
<gene>
    <name evidence="2" type="ORF">CUC15_01305</name>
</gene>
<dbReference type="Proteomes" id="UP000253908">
    <property type="component" value="Chromosome"/>
</dbReference>
<evidence type="ECO:0000313" key="2">
    <source>
        <dbReference type="EMBL" id="AXI07703.1"/>
    </source>
</evidence>
<evidence type="ECO:0000313" key="3">
    <source>
        <dbReference type="Proteomes" id="UP000253908"/>
    </source>
</evidence>
<keyword evidence="1" id="KW-0812">Transmembrane</keyword>
<dbReference type="Pfam" id="PF13129">
    <property type="entry name" value="DUF3953"/>
    <property type="match status" value="1"/>
</dbReference>
<reference evidence="3" key="1">
    <citation type="submission" date="2017-11" db="EMBL/GenBank/DDBJ databases">
        <authorList>
            <person name="Zhu W."/>
        </authorList>
    </citation>
    <scope>NUCLEOTIDE SEQUENCE [LARGE SCALE GENOMIC DNA]</scope>
    <source>
        <strain evidence="3">160</strain>
    </source>
</reference>
<keyword evidence="1" id="KW-0472">Membrane</keyword>
<name>A0A345PCH3_9BACI</name>
<accession>A0A345PCH3</accession>
<dbReference type="EMBL" id="CP024848">
    <property type="protein sequence ID" value="AXI07703.1"/>
    <property type="molecule type" value="Genomic_DNA"/>
</dbReference>
<feature type="transmembrane region" description="Helical" evidence="1">
    <location>
        <begin position="16"/>
        <end position="37"/>
    </location>
</feature>
<evidence type="ECO:0008006" key="4">
    <source>
        <dbReference type="Google" id="ProtNLM"/>
    </source>
</evidence>
<evidence type="ECO:0000256" key="1">
    <source>
        <dbReference type="SAM" id="Phobius"/>
    </source>
</evidence>
<protein>
    <recommendedName>
        <fullName evidence="4">DUF3953 domain-containing protein</fullName>
    </recommendedName>
</protein>